<dbReference type="Proteomes" id="UP000885695">
    <property type="component" value="Unassembled WGS sequence"/>
</dbReference>
<reference evidence="1" key="1">
    <citation type="journal article" date="2020" name="mSystems">
        <title>Genome- and Community-Level Interaction Insights into Carbon Utilization and Element Cycling Functions of Hydrothermarchaeota in Hydrothermal Sediment.</title>
        <authorList>
            <person name="Zhou Z."/>
            <person name="Liu Y."/>
            <person name="Xu W."/>
            <person name="Pan J."/>
            <person name="Luo Z.H."/>
            <person name="Li M."/>
        </authorList>
    </citation>
    <scope>NUCLEOTIDE SEQUENCE [LARGE SCALE GENOMIC DNA]</scope>
    <source>
        <strain evidence="1">HyVt-369</strain>
    </source>
</reference>
<comment type="caution">
    <text evidence="1">The sequence shown here is derived from an EMBL/GenBank/DDBJ whole genome shotgun (WGS) entry which is preliminary data.</text>
</comment>
<accession>A0A7C1SR29</accession>
<dbReference type="InterPro" id="IPR036635">
    <property type="entry name" value="MurB_C_sf"/>
</dbReference>
<protein>
    <submittedName>
        <fullName evidence="1">Uncharacterized protein</fullName>
    </submittedName>
</protein>
<gene>
    <name evidence="1" type="ORF">ENI13_00895</name>
</gene>
<name>A0A7C1SR29_UNCC3</name>
<dbReference type="Gene3D" id="3.90.78.10">
    <property type="entry name" value="UDP-N-acetylenolpyruvoylglucosamine reductase, C-terminal domain"/>
    <property type="match status" value="1"/>
</dbReference>
<dbReference type="GO" id="GO:0008762">
    <property type="term" value="F:UDP-N-acetylmuramate dehydrogenase activity"/>
    <property type="evidence" value="ECO:0007669"/>
    <property type="project" value="InterPro"/>
</dbReference>
<sequence>EDVLLLVKKVKSIIKDKYGVELEEEVQYIA</sequence>
<proteinExistence type="predicted"/>
<dbReference type="EMBL" id="DRHL01000047">
    <property type="protein sequence ID" value="HEB13518.1"/>
    <property type="molecule type" value="Genomic_DNA"/>
</dbReference>
<dbReference type="AlphaFoldDB" id="A0A7C1SR29"/>
<organism evidence="1">
    <name type="scientific">candidate division CPR3 bacterium</name>
    <dbReference type="NCBI Taxonomy" id="2268181"/>
    <lineage>
        <taxon>Bacteria</taxon>
        <taxon>Bacteria division CPR3</taxon>
    </lineage>
</organism>
<feature type="non-terminal residue" evidence="1">
    <location>
        <position position="1"/>
    </location>
</feature>
<evidence type="ECO:0000313" key="1">
    <source>
        <dbReference type="EMBL" id="HEB13518.1"/>
    </source>
</evidence>